<proteinExistence type="inferred from homology"/>
<keyword evidence="4 9" id="KW-0028">Amino-acid biosynthesis</keyword>
<keyword evidence="6 9" id="KW-0057">Aromatic amino acid biosynthesis</keyword>
<dbReference type="CDD" id="cd04724">
    <property type="entry name" value="Tryptophan_synthase_alpha"/>
    <property type="match status" value="1"/>
</dbReference>
<dbReference type="FunFam" id="3.20.20.70:FF:000037">
    <property type="entry name" value="Tryptophan synthase alpha chain"/>
    <property type="match status" value="1"/>
</dbReference>
<gene>
    <name evidence="9" type="primary">trpA</name>
    <name evidence="11" type="ORF">FNT36_21125</name>
</gene>
<dbReference type="Gene3D" id="3.20.20.70">
    <property type="entry name" value="Aldolase class I"/>
    <property type="match status" value="1"/>
</dbReference>
<keyword evidence="7 9" id="KW-0456">Lyase</keyword>
<comment type="subunit">
    <text evidence="3 9">Tetramer of two alpha and two beta chains.</text>
</comment>
<dbReference type="EMBL" id="VMRJ01000006">
    <property type="protein sequence ID" value="TVT37679.1"/>
    <property type="molecule type" value="Genomic_DNA"/>
</dbReference>
<evidence type="ECO:0000256" key="8">
    <source>
        <dbReference type="ARBA" id="ARBA00049047"/>
    </source>
</evidence>
<dbReference type="RefSeq" id="WP_144851851.1">
    <property type="nucleotide sequence ID" value="NZ_VMRJ01000006.1"/>
</dbReference>
<accession>A0A558BME0</accession>
<evidence type="ECO:0000256" key="7">
    <source>
        <dbReference type="ARBA" id="ARBA00023239"/>
    </source>
</evidence>
<evidence type="ECO:0000256" key="4">
    <source>
        <dbReference type="ARBA" id="ARBA00022605"/>
    </source>
</evidence>
<dbReference type="HAMAP" id="MF_00131">
    <property type="entry name" value="Trp_synth_alpha"/>
    <property type="match status" value="1"/>
</dbReference>
<name>A0A558BME0_9BACT</name>
<organism evidence="11 12">
    <name type="scientific">Hymenobacter setariae</name>
    <dbReference type="NCBI Taxonomy" id="2594794"/>
    <lineage>
        <taxon>Bacteria</taxon>
        <taxon>Pseudomonadati</taxon>
        <taxon>Bacteroidota</taxon>
        <taxon>Cytophagia</taxon>
        <taxon>Cytophagales</taxon>
        <taxon>Hymenobacteraceae</taxon>
        <taxon>Hymenobacter</taxon>
    </lineage>
</organism>
<dbReference type="UniPathway" id="UPA00035">
    <property type="reaction ID" value="UER00044"/>
</dbReference>
<dbReference type="PANTHER" id="PTHR43406:SF1">
    <property type="entry name" value="TRYPTOPHAN SYNTHASE ALPHA CHAIN, CHLOROPLASTIC"/>
    <property type="match status" value="1"/>
</dbReference>
<evidence type="ECO:0000313" key="11">
    <source>
        <dbReference type="EMBL" id="TVT37679.1"/>
    </source>
</evidence>
<evidence type="ECO:0000256" key="5">
    <source>
        <dbReference type="ARBA" id="ARBA00022822"/>
    </source>
</evidence>
<keyword evidence="12" id="KW-1185">Reference proteome</keyword>
<evidence type="ECO:0000256" key="1">
    <source>
        <dbReference type="ARBA" id="ARBA00003365"/>
    </source>
</evidence>
<evidence type="ECO:0000313" key="12">
    <source>
        <dbReference type="Proteomes" id="UP000317624"/>
    </source>
</evidence>
<protein>
    <recommendedName>
        <fullName evidence="9">Tryptophan synthase alpha chain</fullName>
        <ecNumber evidence="9">4.2.1.20</ecNumber>
    </recommendedName>
</protein>
<dbReference type="GO" id="GO:0005829">
    <property type="term" value="C:cytosol"/>
    <property type="evidence" value="ECO:0007669"/>
    <property type="project" value="TreeGrafter"/>
</dbReference>
<evidence type="ECO:0000256" key="10">
    <source>
        <dbReference type="RuleBase" id="RU003662"/>
    </source>
</evidence>
<dbReference type="InterPro" id="IPR002028">
    <property type="entry name" value="Trp_synthase_suA"/>
</dbReference>
<dbReference type="EC" id="4.2.1.20" evidence="9"/>
<feature type="active site" description="Proton acceptor" evidence="9">
    <location>
        <position position="46"/>
    </location>
</feature>
<keyword evidence="5 9" id="KW-0822">Tryptophan biosynthesis</keyword>
<dbReference type="OrthoDB" id="9804578at2"/>
<dbReference type="Proteomes" id="UP000317624">
    <property type="component" value="Unassembled WGS sequence"/>
</dbReference>
<dbReference type="AlphaFoldDB" id="A0A558BME0"/>
<comment type="catalytic activity">
    <reaction evidence="8 9">
        <text>(1S,2R)-1-C-(indol-3-yl)glycerol 3-phosphate + L-serine = D-glyceraldehyde 3-phosphate + L-tryptophan + H2O</text>
        <dbReference type="Rhea" id="RHEA:10532"/>
        <dbReference type="ChEBI" id="CHEBI:15377"/>
        <dbReference type="ChEBI" id="CHEBI:33384"/>
        <dbReference type="ChEBI" id="CHEBI:57912"/>
        <dbReference type="ChEBI" id="CHEBI:58866"/>
        <dbReference type="ChEBI" id="CHEBI:59776"/>
        <dbReference type="EC" id="4.2.1.20"/>
    </reaction>
</comment>
<dbReference type="InterPro" id="IPR013785">
    <property type="entry name" value="Aldolase_TIM"/>
</dbReference>
<dbReference type="GO" id="GO:0004834">
    <property type="term" value="F:tryptophan synthase activity"/>
    <property type="evidence" value="ECO:0007669"/>
    <property type="project" value="UniProtKB-UniRule"/>
</dbReference>
<evidence type="ECO:0000256" key="3">
    <source>
        <dbReference type="ARBA" id="ARBA00011270"/>
    </source>
</evidence>
<dbReference type="NCBIfam" id="TIGR00262">
    <property type="entry name" value="trpA"/>
    <property type="match status" value="1"/>
</dbReference>
<dbReference type="PROSITE" id="PS00167">
    <property type="entry name" value="TRP_SYNTHASE_ALPHA"/>
    <property type="match status" value="1"/>
</dbReference>
<feature type="active site" description="Proton acceptor" evidence="9">
    <location>
        <position position="57"/>
    </location>
</feature>
<dbReference type="InterPro" id="IPR011060">
    <property type="entry name" value="RibuloseP-bd_barrel"/>
</dbReference>
<evidence type="ECO:0000256" key="6">
    <source>
        <dbReference type="ARBA" id="ARBA00023141"/>
    </source>
</evidence>
<evidence type="ECO:0000256" key="9">
    <source>
        <dbReference type="HAMAP-Rule" id="MF_00131"/>
    </source>
</evidence>
<comment type="caution">
    <text evidence="11">The sequence shown here is derived from an EMBL/GenBank/DDBJ whole genome shotgun (WGS) entry which is preliminary data.</text>
</comment>
<evidence type="ECO:0000256" key="2">
    <source>
        <dbReference type="ARBA" id="ARBA00004733"/>
    </source>
</evidence>
<sequence length="260" mass="28331">MNRLTDLFQRKTADVLNVYFTAGFPQLHDTVPILKALQEAGADLVEIGMPYSDPVADGETIQRSNQQALENGMTVAKLFEQLQDIREQGITVPILLMGYLNPVVQFGVEKFCQQCQATGVDGVILPDLPLEVYERQYRPLFVQYGLKVVFLVTPQTSAARVRQLDALADGFIYLVAAAGTTGAQTDMNADVDAYLSRTKALGLQNPTLVGFGISDAASFAAASRHTTGAIIGSAFIRLLQQTPAERQPLAIKEFVHSIRA</sequence>
<reference evidence="11 12" key="1">
    <citation type="submission" date="2019-07" db="EMBL/GenBank/DDBJ databases">
        <title>Hymenobacter sp. straun FUR1 Genome sequencing and assembly.</title>
        <authorList>
            <person name="Chhetri G."/>
        </authorList>
    </citation>
    <scope>NUCLEOTIDE SEQUENCE [LARGE SCALE GENOMIC DNA]</scope>
    <source>
        <strain evidence="11 12">Fur1</strain>
    </source>
</reference>
<comment type="similarity">
    <text evidence="9 10">Belongs to the TrpA family.</text>
</comment>
<dbReference type="SUPFAM" id="SSF51366">
    <property type="entry name" value="Ribulose-phoshate binding barrel"/>
    <property type="match status" value="1"/>
</dbReference>
<dbReference type="Pfam" id="PF00290">
    <property type="entry name" value="Trp_syntA"/>
    <property type="match status" value="1"/>
</dbReference>
<comment type="pathway">
    <text evidence="2 9">Amino-acid biosynthesis; L-tryptophan biosynthesis; L-tryptophan from chorismate: step 5/5.</text>
</comment>
<dbReference type="InterPro" id="IPR018204">
    <property type="entry name" value="Trp_synthase_alpha_AS"/>
</dbReference>
<comment type="function">
    <text evidence="1 9">The alpha subunit is responsible for the aldol cleavage of indoleglycerol phosphate to indole and glyceraldehyde 3-phosphate.</text>
</comment>
<dbReference type="PANTHER" id="PTHR43406">
    <property type="entry name" value="TRYPTOPHAN SYNTHASE, ALPHA CHAIN"/>
    <property type="match status" value="1"/>
</dbReference>